<feature type="region of interest" description="Disordered" evidence="1">
    <location>
        <begin position="215"/>
        <end position="237"/>
    </location>
</feature>
<accession>A0A9P9AVU7</accession>
<organism evidence="3 4">
    <name type="scientific">Thelonectria olida</name>
    <dbReference type="NCBI Taxonomy" id="1576542"/>
    <lineage>
        <taxon>Eukaryota</taxon>
        <taxon>Fungi</taxon>
        <taxon>Dikarya</taxon>
        <taxon>Ascomycota</taxon>
        <taxon>Pezizomycotina</taxon>
        <taxon>Sordariomycetes</taxon>
        <taxon>Hypocreomycetidae</taxon>
        <taxon>Hypocreales</taxon>
        <taxon>Nectriaceae</taxon>
        <taxon>Thelonectria</taxon>
    </lineage>
</organism>
<evidence type="ECO:0000313" key="3">
    <source>
        <dbReference type="EMBL" id="KAH6899732.1"/>
    </source>
</evidence>
<dbReference type="EMBL" id="JAGPYM010000001">
    <property type="protein sequence ID" value="KAH6899732.1"/>
    <property type="molecule type" value="Genomic_DNA"/>
</dbReference>
<comment type="caution">
    <text evidence="3">The sequence shown here is derived from an EMBL/GenBank/DDBJ whole genome shotgun (WGS) entry which is preliminary data.</text>
</comment>
<evidence type="ECO:0000256" key="2">
    <source>
        <dbReference type="SAM" id="Phobius"/>
    </source>
</evidence>
<dbReference type="Proteomes" id="UP000777438">
    <property type="component" value="Unassembled WGS sequence"/>
</dbReference>
<evidence type="ECO:0000256" key="1">
    <source>
        <dbReference type="SAM" id="MobiDB-lite"/>
    </source>
</evidence>
<gene>
    <name evidence="3" type="ORF">B0T10DRAFT_4018</name>
</gene>
<keyword evidence="4" id="KW-1185">Reference proteome</keyword>
<keyword evidence="2" id="KW-1133">Transmembrane helix</keyword>
<reference evidence="3 4" key="1">
    <citation type="journal article" date="2021" name="Nat. Commun.">
        <title>Genetic determinants of endophytism in the Arabidopsis root mycobiome.</title>
        <authorList>
            <person name="Mesny F."/>
            <person name="Miyauchi S."/>
            <person name="Thiergart T."/>
            <person name="Pickel B."/>
            <person name="Atanasova L."/>
            <person name="Karlsson M."/>
            <person name="Huettel B."/>
            <person name="Barry K.W."/>
            <person name="Haridas S."/>
            <person name="Chen C."/>
            <person name="Bauer D."/>
            <person name="Andreopoulos W."/>
            <person name="Pangilinan J."/>
            <person name="LaButti K."/>
            <person name="Riley R."/>
            <person name="Lipzen A."/>
            <person name="Clum A."/>
            <person name="Drula E."/>
            <person name="Henrissat B."/>
            <person name="Kohler A."/>
            <person name="Grigoriev I.V."/>
            <person name="Martin F.M."/>
            <person name="Hacquard S."/>
        </authorList>
    </citation>
    <scope>NUCLEOTIDE SEQUENCE [LARGE SCALE GENOMIC DNA]</scope>
    <source>
        <strain evidence="3 4">MPI-CAGE-CH-0241</strain>
    </source>
</reference>
<dbReference type="AlphaFoldDB" id="A0A9P9AVU7"/>
<protein>
    <submittedName>
        <fullName evidence="3">Uncharacterized protein</fullName>
    </submittedName>
</protein>
<keyword evidence="2" id="KW-0812">Transmembrane</keyword>
<proteinExistence type="predicted"/>
<evidence type="ECO:0000313" key="4">
    <source>
        <dbReference type="Proteomes" id="UP000777438"/>
    </source>
</evidence>
<sequence>MMDVSRYEYRRINQCIRPSCLYLSLFFFFLDLCGFPPWLSVYGPLSVIPFTCVTFVPLCHGRTLGDVGSCHQRFFPLRPAPPIVLIVCVCVYGAHSGLPFSSAHAFARSAFRALSRKLSLPFYTSLRRVEGGTASLPANPISCIPVIKSDVHGSALPPRWKWPGRQSNSTHSFAVVDVASAVTCHWPTSTDTTPSTLLSRGHPLDNEIGFRDMTLGNRQGLDRGAITQQEKKREKRV</sequence>
<feature type="transmembrane region" description="Helical" evidence="2">
    <location>
        <begin position="20"/>
        <end position="39"/>
    </location>
</feature>
<feature type="transmembrane region" description="Helical" evidence="2">
    <location>
        <begin position="83"/>
        <end position="107"/>
    </location>
</feature>
<keyword evidence="2" id="KW-0472">Membrane</keyword>
<name>A0A9P9AVU7_9HYPO</name>